<comment type="catalytic activity">
    <reaction evidence="8">
        <text>L-tyrosyl-[protein] + ATP = O-phospho-L-tyrosyl-[protein] + ADP + H(+)</text>
        <dbReference type="Rhea" id="RHEA:10596"/>
        <dbReference type="Rhea" id="RHEA-COMP:10136"/>
        <dbReference type="Rhea" id="RHEA-COMP:20101"/>
        <dbReference type="ChEBI" id="CHEBI:15378"/>
        <dbReference type="ChEBI" id="CHEBI:30616"/>
        <dbReference type="ChEBI" id="CHEBI:46858"/>
        <dbReference type="ChEBI" id="CHEBI:61978"/>
        <dbReference type="ChEBI" id="CHEBI:456216"/>
        <dbReference type="EC" id="2.7.10.2"/>
    </reaction>
</comment>
<evidence type="ECO:0000256" key="3">
    <source>
        <dbReference type="ARBA" id="ARBA00022679"/>
    </source>
</evidence>
<dbReference type="InterPro" id="IPR025669">
    <property type="entry name" value="AAA_dom"/>
</dbReference>
<comment type="similarity">
    <text evidence="1">Belongs to the CpsD/CapB family.</text>
</comment>
<comment type="caution">
    <text evidence="12">The sequence shown here is derived from an EMBL/GenBank/DDBJ whole genome shotgun (WGS) entry which is preliminary data.</text>
</comment>
<dbReference type="Pfam" id="PF13614">
    <property type="entry name" value="AAA_31"/>
    <property type="match status" value="1"/>
</dbReference>
<keyword evidence="5" id="KW-0418">Kinase</keyword>
<dbReference type="GO" id="GO:0004715">
    <property type="term" value="F:non-membrane spanning protein tyrosine kinase activity"/>
    <property type="evidence" value="ECO:0007669"/>
    <property type="project" value="UniProtKB-EC"/>
</dbReference>
<evidence type="ECO:0000313" key="12">
    <source>
        <dbReference type="EMBL" id="MEP0866296.1"/>
    </source>
</evidence>
<evidence type="ECO:0000256" key="9">
    <source>
        <dbReference type="SAM" id="Coils"/>
    </source>
</evidence>
<evidence type="ECO:0000256" key="4">
    <source>
        <dbReference type="ARBA" id="ARBA00022741"/>
    </source>
</evidence>
<evidence type="ECO:0000256" key="10">
    <source>
        <dbReference type="SAM" id="MobiDB-lite"/>
    </source>
</evidence>
<name>A0ABV0JSC0_9CYAN</name>
<evidence type="ECO:0000256" key="6">
    <source>
        <dbReference type="ARBA" id="ARBA00022840"/>
    </source>
</evidence>
<keyword evidence="7" id="KW-0829">Tyrosine-protein kinase</keyword>
<keyword evidence="3 12" id="KW-0808">Transferase</keyword>
<dbReference type="PANTHER" id="PTHR32309">
    <property type="entry name" value="TYROSINE-PROTEIN KINASE"/>
    <property type="match status" value="1"/>
</dbReference>
<dbReference type="InterPro" id="IPR005702">
    <property type="entry name" value="Wzc-like_C"/>
</dbReference>
<feature type="coiled-coil region" evidence="9">
    <location>
        <begin position="351"/>
        <end position="423"/>
    </location>
</feature>
<keyword evidence="4" id="KW-0547">Nucleotide-binding</keyword>
<feature type="region of interest" description="Disordered" evidence="10">
    <location>
        <begin position="1"/>
        <end position="33"/>
    </location>
</feature>
<feature type="domain" description="AAA" evidence="11">
    <location>
        <begin position="578"/>
        <end position="706"/>
    </location>
</feature>
<reference evidence="12 13" key="1">
    <citation type="submission" date="2022-04" db="EMBL/GenBank/DDBJ databases">
        <title>Positive selection, recombination, and allopatry shape intraspecific diversity of widespread and dominant cyanobacteria.</title>
        <authorList>
            <person name="Wei J."/>
            <person name="Shu W."/>
            <person name="Hu C."/>
        </authorList>
    </citation>
    <scope>NUCLEOTIDE SEQUENCE [LARGE SCALE GENOMIC DNA]</scope>
    <source>
        <strain evidence="12 13">GB2-A5</strain>
    </source>
</reference>
<dbReference type="CDD" id="cd05387">
    <property type="entry name" value="BY-kinase"/>
    <property type="match status" value="1"/>
</dbReference>
<evidence type="ECO:0000256" key="5">
    <source>
        <dbReference type="ARBA" id="ARBA00022777"/>
    </source>
</evidence>
<evidence type="ECO:0000256" key="1">
    <source>
        <dbReference type="ARBA" id="ARBA00007316"/>
    </source>
</evidence>
<dbReference type="RefSeq" id="WP_190424600.1">
    <property type="nucleotide sequence ID" value="NZ_JAMPKK010000041.1"/>
</dbReference>
<sequence>MDTEHDSQAFINRRNGGGNQPQSLPGQLTVKPDDGDEQKLDLAWLLGVVRRRLPIMAGVAIVLTAISGSTIVLKSKSIVPEYEGSFRILVEPVTAEDRLAKQFLSSQTNNADIQKIEVEKSSLLDYETQIRVLLSSKLMAPVIKDMQKKYPDINYNSMITKLLIFRVNYEKDGTQYGTKILEVSYRDKNPEKVNFILDKLSRNYLKYSQQERLSSLKQGLDFINQQLPQLRGQVDTLQGQLQKLRQQYNVSDPEQADTLLFQQALALEKDRLDTQVQLAETRAFYATLQKQLREGNPTGVLATDSKTYETLIGKLQGLETEIASMSPQFREDSPPIQVLRERQQNIQNLLRQQAEGILKKVAGQLEGLENRYQTIAQTERQVKQKLQQLPDVSRQYGDLQRKLEVATQNLKEFLAKREALRLDAAQQEVPWELIENPQLRVDEEGNLLSVATKQTKKQLAIAIVLSALLSIGLGFLIEALNTVFHTPEDVKGETKLPILGVIPFAKELKKLPKKQKEFASLPEVGSLNESLGGNLVNNGNGRASLNFYTDSPFLEAFRSLYTNIRLISANRPITSLAVSSAVPGDGKSTVAINLALAAAAIGQRVLLVDADLRRPSLHSRLNLPNVRGLGDVIATDLSINDAIGRSPSDKNLFVLTAGQNSSDPIKLLSSDKMQYLIEQFQARFDLVIYDSPPLVGLADSNILAANTDGTVLVVGIDKTDRTMLMKALDGLKISGGSVLGIVANGLKGYTAPAYPSYSRTGKN</sequence>
<evidence type="ECO:0000256" key="8">
    <source>
        <dbReference type="ARBA" id="ARBA00051245"/>
    </source>
</evidence>
<dbReference type="SUPFAM" id="SSF52540">
    <property type="entry name" value="P-loop containing nucleoside triphosphate hydrolases"/>
    <property type="match status" value="1"/>
</dbReference>
<dbReference type="NCBIfam" id="TIGR01007">
    <property type="entry name" value="eps_fam"/>
    <property type="match status" value="1"/>
</dbReference>
<dbReference type="EMBL" id="JAMPKK010000041">
    <property type="protein sequence ID" value="MEP0866296.1"/>
    <property type="molecule type" value="Genomic_DNA"/>
</dbReference>
<evidence type="ECO:0000313" key="13">
    <source>
        <dbReference type="Proteomes" id="UP001442494"/>
    </source>
</evidence>
<proteinExistence type="inferred from homology"/>
<evidence type="ECO:0000256" key="7">
    <source>
        <dbReference type="ARBA" id="ARBA00023137"/>
    </source>
</evidence>
<evidence type="ECO:0000256" key="2">
    <source>
        <dbReference type="ARBA" id="ARBA00011903"/>
    </source>
</evidence>
<keyword evidence="13" id="KW-1185">Reference proteome</keyword>
<protein>
    <recommendedName>
        <fullName evidence="2">non-specific protein-tyrosine kinase</fullName>
        <ecNumber evidence="2">2.7.10.2</ecNumber>
    </recommendedName>
</protein>
<gene>
    <name evidence="12" type="ORF">NDI37_17695</name>
</gene>
<dbReference type="Gene3D" id="3.40.50.300">
    <property type="entry name" value="P-loop containing nucleotide triphosphate hydrolases"/>
    <property type="match status" value="1"/>
</dbReference>
<keyword evidence="9" id="KW-0175">Coiled coil</keyword>
<organism evidence="12 13">
    <name type="scientific">Funiculus sociatus GB2-A5</name>
    <dbReference type="NCBI Taxonomy" id="2933946"/>
    <lineage>
        <taxon>Bacteria</taxon>
        <taxon>Bacillati</taxon>
        <taxon>Cyanobacteriota</taxon>
        <taxon>Cyanophyceae</taxon>
        <taxon>Coleofasciculales</taxon>
        <taxon>Coleofasciculaceae</taxon>
        <taxon>Funiculus</taxon>
    </lineage>
</organism>
<dbReference type="PANTHER" id="PTHR32309:SF13">
    <property type="entry name" value="FERRIC ENTEROBACTIN TRANSPORT PROTEIN FEPE"/>
    <property type="match status" value="1"/>
</dbReference>
<dbReference type="InterPro" id="IPR050445">
    <property type="entry name" value="Bact_polysacc_biosynth/exp"/>
</dbReference>
<accession>A0ABV0JSC0</accession>
<keyword evidence="6" id="KW-0067">ATP-binding</keyword>
<dbReference type="EC" id="2.7.10.2" evidence="2"/>
<dbReference type="Proteomes" id="UP001442494">
    <property type="component" value="Unassembled WGS sequence"/>
</dbReference>
<dbReference type="InterPro" id="IPR027417">
    <property type="entry name" value="P-loop_NTPase"/>
</dbReference>
<evidence type="ECO:0000259" key="11">
    <source>
        <dbReference type="Pfam" id="PF13614"/>
    </source>
</evidence>